<evidence type="ECO:0000313" key="1">
    <source>
        <dbReference type="EMBL" id="KAI3924301.1"/>
    </source>
</evidence>
<dbReference type="EMBL" id="JAJJMB010008334">
    <property type="protein sequence ID" value="KAI3924301.1"/>
    <property type="molecule type" value="Genomic_DNA"/>
</dbReference>
<name>A0AAD4SVK8_9MAGN</name>
<proteinExistence type="predicted"/>
<evidence type="ECO:0000313" key="2">
    <source>
        <dbReference type="Proteomes" id="UP001202328"/>
    </source>
</evidence>
<comment type="caution">
    <text evidence="1">The sequence shown here is derived from an EMBL/GenBank/DDBJ whole genome shotgun (WGS) entry which is preliminary data.</text>
</comment>
<dbReference type="Proteomes" id="UP001202328">
    <property type="component" value="Unassembled WGS sequence"/>
</dbReference>
<reference evidence="1" key="1">
    <citation type="submission" date="2022-04" db="EMBL/GenBank/DDBJ databases">
        <title>A functionally conserved STORR gene fusion in Papaver species that diverged 16.8 million years ago.</title>
        <authorList>
            <person name="Catania T."/>
        </authorList>
    </citation>
    <scope>NUCLEOTIDE SEQUENCE</scope>
    <source>
        <strain evidence="1">S-188037</strain>
    </source>
</reference>
<keyword evidence="2" id="KW-1185">Reference proteome</keyword>
<dbReference type="AlphaFoldDB" id="A0AAD4SVK8"/>
<protein>
    <submittedName>
        <fullName evidence="1">Uncharacterized protein</fullName>
    </submittedName>
</protein>
<organism evidence="1 2">
    <name type="scientific">Papaver atlanticum</name>
    <dbReference type="NCBI Taxonomy" id="357466"/>
    <lineage>
        <taxon>Eukaryota</taxon>
        <taxon>Viridiplantae</taxon>
        <taxon>Streptophyta</taxon>
        <taxon>Embryophyta</taxon>
        <taxon>Tracheophyta</taxon>
        <taxon>Spermatophyta</taxon>
        <taxon>Magnoliopsida</taxon>
        <taxon>Ranunculales</taxon>
        <taxon>Papaveraceae</taxon>
        <taxon>Papaveroideae</taxon>
        <taxon>Papaver</taxon>
    </lineage>
</organism>
<sequence length="103" mass="11499">MSVESGDMVSLLDQDIYRCQLPYCISFVSDTLNWCLILYKTTNPSSVSHYCDNHLIGCSGVVDAQMKDGARHLELNMIGVQCSTKRQHTCFTTIRCSSAKADK</sequence>
<gene>
    <name evidence="1" type="ORF">MKW98_032502</name>
</gene>
<accession>A0AAD4SVK8</accession>